<evidence type="ECO:0000313" key="3">
    <source>
        <dbReference type="Proteomes" id="UP000228528"/>
    </source>
</evidence>
<gene>
    <name evidence="2" type="ORF">COU30_04705</name>
</gene>
<dbReference type="InterPro" id="IPR001173">
    <property type="entry name" value="Glyco_trans_2-like"/>
</dbReference>
<dbReference type="PANTHER" id="PTHR48090">
    <property type="entry name" value="UNDECAPRENYL-PHOSPHATE 4-DEOXY-4-FORMAMIDO-L-ARABINOSE TRANSFERASE-RELATED"/>
    <property type="match status" value="1"/>
</dbReference>
<dbReference type="PANTHER" id="PTHR48090:SF7">
    <property type="entry name" value="RFBJ PROTEIN"/>
    <property type="match status" value="1"/>
</dbReference>
<dbReference type="InterPro" id="IPR029044">
    <property type="entry name" value="Nucleotide-diphossugar_trans"/>
</dbReference>
<dbReference type="InterPro" id="IPR050256">
    <property type="entry name" value="Glycosyltransferase_2"/>
</dbReference>
<feature type="domain" description="Glycosyltransferase 2-like" evidence="1">
    <location>
        <begin position="4"/>
        <end position="125"/>
    </location>
</feature>
<accession>A0A2M6NZX6</accession>
<comment type="caution">
    <text evidence="2">The sequence shown here is derived from an EMBL/GenBank/DDBJ whole genome shotgun (WGS) entry which is preliminary data.</text>
</comment>
<dbReference type="AlphaFoldDB" id="A0A2M6NZX6"/>
<dbReference type="Gene3D" id="3.90.550.10">
    <property type="entry name" value="Spore Coat Polysaccharide Biosynthesis Protein SpsA, Chain A"/>
    <property type="match status" value="1"/>
</dbReference>
<sequence>METTIVIPVKNEQKPLTMLLPQIREKHPDLTVVVADNGSTDDSTGVAKQFAHVVLDCGHYQGKPQIIKYFFSLIHYSNGQIIIFDGDGQHPVDAIERMLLEASSHPGRIIKGTRFSHINGYTVPQERMDLCRKSVCFIQEHRGVAFTDPQCGLMLIPAGMVKDFSGELQFDGPSWELELIMYLTAKGKGNLIHEMSIPPLYTDLLGEKQQKKYAQTSEAVAERNARIDRHLAFLQKCLHRW</sequence>
<proteinExistence type="predicted"/>
<evidence type="ECO:0000259" key="1">
    <source>
        <dbReference type="Pfam" id="PF00535"/>
    </source>
</evidence>
<evidence type="ECO:0000313" key="2">
    <source>
        <dbReference type="EMBL" id="PIR77014.1"/>
    </source>
</evidence>
<dbReference type="Proteomes" id="UP000228528">
    <property type="component" value="Unassembled WGS sequence"/>
</dbReference>
<name>A0A2M6NZX6_9BACT</name>
<dbReference type="EMBL" id="PFBW01000199">
    <property type="protein sequence ID" value="PIR77014.1"/>
    <property type="molecule type" value="Genomic_DNA"/>
</dbReference>
<dbReference type="Pfam" id="PF00535">
    <property type="entry name" value="Glycos_transf_2"/>
    <property type="match status" value="1"/>
</dbReference>
<dbReference type="SUPFAM" id="SSF53448">
    <property type="entry name" value="Nucleotide-diphospho-sugar transferases"/>
    <property type="match status" value="1"/>
</dbReference>
<organism evidence="2 3">
    <name type="scientific">Candidatus Magasanikbacteria bacterium CG10_big_fil_rev_8_21_14_0_10_38_6</name>
    <dbReference type="NCBI Taxonomy" id="1974647"/>
    <lineage>
        <taxon>Bacteria</taxon>
        <taxon>Candidatus Magasanikiibacteriota</taxon>
    </lineage>
</organism>
<protein>
    <recommendedName>
        <fullName evidence="1">Glycosyltransferase 2-like domain-containing protein</fullName>
    </recommendedName>
</protein>
<reference evidence="3" key="1">
    <citation type="submission" date="2017-09" db="EMBL/GenBank/DDBJ databases">
        <title>Depth-based differentiation of microbial function through sediment-hosted aquifers and enrichment of novel symbionts in the deep terrestrial subsurface.</title>
        <authorList>
            <person name="Probst A.J."/>
            <person name="Ladd B."/>
            <person name="Jarett J.K."/>
            <person name="Geller-Mcgrath D.E."/>
            <person name="Sieber C.M.K."/>
            <person name="Emerson J.B."/>
            <person name="Anantharaman K."/>
            <person name="Thomas B.C."/>
            <person name="Malmstrom R."/>
            <person name="Stieglmeier M."/>
            <person name="Klingl A."/>
            <person name="Woyke T."/>
            <person name="Ryan C.M."/>
            <person name="Banfield J.F."/>
        </authorList>
    </citation>
    <scope>NUCLEOTIDE SEQUENCE [LARGE SCALE GENOMIC DNA]</scope>
</reference>